<dbReference type="Proteomes" id="UP000242715">
    <property type="component" value="Unassembled WGS sequence"/>
</dbReference>
<protein>
    <submittedName>
        <fullName evidence="1">Uncharacterized protein</fullName>
    </submittedName>
</protein>
<accession>A0A2Z6NIN2</accession>
<proteinExistence type="predicted"/>
<sequence>MKCLQSDYQQFGFIFSLFRNTATATSETTTSGKTYELWCDRGGGVQICSAHRHNRNNYGKDGFSHGIDVLQPWTAKYQIET</sequence>
<keyword evidence="2" id="KW-1185">Reference proteome</keyword>
<evidence type="ECO:0000313" key="1">
    <source>
        <dbReference type="EMBL" id="GAU43636.1"/>
    </source>
</evidence>
<dbReference type="AlphaFoldDB" id="A0A2Z6NIN2"/>
<gene>
    <name evidence="1" type="ORF">TSUD_24050</name>
</gene>
<organism evidence="1 2">
    <name type="scientific">Trifolium subterraneum</name>
    <name type="common">Subterranean clover</name>
    <dbReference type="NCBI Taxonomy" id="3900"/>
    <lineage>
        <taxon>Eukaryota</taxon>
        <taxon>Viridiplantae</taxon>
        <taxon>Streptophyta</taxon>
        <taxon>Embryophyta</taxon>
        <taxon>Tracheophyta</taxon>
        <taxon>Spermatophyta</taxon>
        <taxon>Magnoliopsida</taxon>
        <taxon>eudicotyledons</taxon>
        <taxon>Gunneridae</taxon>
        <taxon>Pentapetalae</taxon>
        <taxon>rosids</taxon>
        <taxon>fabids</taxon>
        <taxon>Fabales</taxon>
        <taxon>Fabaceae</taxon>
        <taxon>Papilionoideae</taxon>
        <taxon>50 kb inversion clade</taxon>
        <taxon>NPAAA clade</taxon>
        <taxon>Hologalegina</taxon>
        <taxon>IRL clade</taxon>
        <taxon>Trifolieae</taxon>
        <taxon>Trifolium</taxon>
    </lineage>
</organism>
<dbReference type="EMBL" id="DF973986">
    <property type="protein sequence ID" value="GAU43636.1"/>
    <property type="molecule type" value="Genomic_DNA"/>
</dbReference>
<reference evidence="2" key="1">
    <citation type="journal article" date="2017" name="Front. Plant Sci.">
        <title>Climate Clever Clovers: New Paradigm to Reduce the Environmental Footprint of Ruminants by Breeding Low Methanogenic Forages Utilizing Haplotype Variation.</title>
        <authorList>
            <person name="Kaur P."/>
            <person name="Appels R."/>
            <person name="Bayer P.E."/>
            <person name="Keeble-Gagnere G."/>
            <person name="Wang J."/>
            <person name="Hirakawa H."/>
            <person name="Shirasawa K."/>
            <person name="Vercoe P."/>
            <person name="Stefanova K."/>
            <person name="Durmic Z."/>
            <person name="Nichols P."/>
            <person name="Revell C."/>
            <person name="Isobe S.N."/>
            <person name="Edwards D."/>
            <person name="Erskine W."/>
        </authorList>
    </citation>
    <scope>NUCLEOTIDE SEQUENCE [LARGE SCALE GENOMIC DNA]</scope>
    <source>
        <strain evidence="2">cv. Daliak</strain>
    </source>
</reference>
<name>A0A2Z6NIN2_TRISU</name>
<evidence type="ECO:0000313" key="2">
    <source>
        <dbReference type="Proteomes" id="UP000242715"/>
    </source>
</evidence>